<dbReference type="UniPathway" id="UPA00219"/>
<proteinExistence type="inferred from homology"/>
<feature type="domain" description="Mur ligase central" evidence="17">
    <location>
        <begin position="111"/>
        <end position="290"/>
    </location>
</feature>
<keyword evidence="12 14" id="KW-0961">Cell wall biogenesis/degradation</keyword>
<evidence type="ECO:0000256" key="1">
    <source>
        <dbReference type="ARBA" id="ARBA00004496"/>
    </source>
</evidence>
<protein>
    <recommendedName>
        <fullName evidence="3 14">UDP-N-acetylmuramate--L-alanine ligase</fullName>
        <ecNumber evidence="3 14">6.3.2.8</ecNumber>
    </recommendedName>
    <alternativeName>
        <fullName evidence="14">UDP-N-acetylmuramoyl-L-alanine synthetase</fullName>
    </alternativeName>
</protein>
<keyword evidence="10 14" id="KW-0573">Peptidoglycan synthesis</keyword>
<dbReference type="InterPro" id="IPR013221">
    <property type="entry name" value="Mur_ligase_cen"/>
</dbReference>
<evidence type="ECO:0000256" key="14">
    <source>
        <dbReference type="HAMAP-Rule" id="MF_00046"/>
    </source>
</evidence>
<feature type="domain" description="Mur ligase N-terminal catalytic" evidence="15">
    <location>
        <begin position="8"/>
        <end position="105"/>
    </location>
</feature>
<dbReference type="InterPro" id="IPR050061">
    <property type="entry name" value="MurCDEF_pg_biosynth"/>
</dbReference>
<evidence type="ECO:0000256" key="11">
    <source>
        <dbReference type="ARBA" id="ARBA00023306"/>
    </source>
</evidence>
<comment type="subcellular location">
    <subcellularLocation>
        <location evidence="1 14">Cytoplasm</location>
    </subcellularLocation>
</comment>
<evidence type="ECO:0000256" key="6">
    <source>
        <dbReference type="ARBA" id="ARBA00022618"/>
    </source>
</evidence>
<evidence type="ECO:0000256" key="4">
    <source>
        <dbReference type="ARBA" id="ARBA00022490"/>
    </source>
</evidence>
<evidence type="ECO:0000256" key="3">
    <source>
        <dbReference type="ARBA" id="ARBA00012211"/>
    </source>
</evidence>
<comment type="pathway">
    <text evidence="2 14">Cell wall biogenesis; peptidoglycan biosynthesis.</text>
</comment>
<dbReference type="GO" id="GO:0051301">
    <property type="term" value="P:cell division"/>
    <property type="evidence" value="ECO:0007669"/>
    <property type="project" value="UniProtKB-KW"/>
</dbReference>
<evidence type="ECO:0000256" key="13">
    <source>
        <dbReference type="ARBA" id="ARBA00047833"/>
    </source>
</evidence>
<comment type="function">
    <text evidence="14">Cell wall formation.</text>
</comment>
<dbReference type="GO" id="GO:0071555">
    <property type="term" value="P:cell wall organization"/>
    <property type="evidence" value="ECO:0007669"/>
    <property type="project" value="UniProtKB-KW"/>
</dbReference>
<keyword evidence="11 14" id="KW-0131">Cell cycle</keyword>
<accession>A0A6I0F6V4</accession>
<keyword evidence="9 14" id="KW-0133">Cell shape</keyword>
<dbReference type="GO" id="GO:0005524">
    <property type="term" value="F:ATP binding"/>
    <property type="evidence" value="ECO:0007669"/>
    <property type="project" value="UniProtKB-UniRule"/>
</dbReference>
<comment type="caution">
    <text evidence="18">The sequence shown here is derived from an EMBL/GenBank/DDBJ whole genome shotgun (WGS) entry which is preliminary data.</text>
</comment>
<dbReference type="PANTHER" id="PTHR43445:SF3">
    <property type="entry name" value="UDP-N-ACETYLMURAMATE--L-ALANINE LIGASE"/>
    <property type="match status" value="1"/>
</dbReference>
<dbReference type="Gene3D" id="3.40.50.720">
    <property type="entry name" value="NAD(P)-binding Rossmann-like Domain"/>
    <property type="match status" value="1"/>
</dbReference>
<dbReference type="OrthoDB" id="9804126at2"/>
<dbReference type="SUPFAM" id="SSF51984">
    <property type="entry name" value="MurCD N-terminal domain"/>
    <property type="match status" value="1"/>
</dbReference>
<dbReference type="InterPro" id="IPR036565">
    <property type="entry name" value="Mur-like_cat_sf"/>
</dbReference>
<dbReference type="GO" id="GO:0008763">
    <property type="term" value="F:UDP-N-acetylmuramate-L-alanine ligase activity"/>
    <property type="evidence" value="ECO:0007669"/>
    <property type="project" value="UniProtKB-UniRule"/>
</dbReference>
<feature type="domain" description="Mur ligase C-terminal" evidence="16">
    <location>
        <begin position="313"/>
        <end position="443"/>
    </location>
</feature>
<evidence type="ECO:0000259" key="16">
    <source>
        <dbReference type="Pfam" id="PF02875"/>
    </source>
</evidence>
<evidence type="ECO:0000313" key="18">
    <source>
        <dbReference type="EMBL" id="KAB2954702.1"/>
    </source>
</evidence>
<evidence type="ECO:0000256" key="5">
    <source>
        <dbReference type="ARBA" id="ARBA00022598"/>
    </source>
</evidence>
<keyword evidence="4 14" id="KW-0963">Cytoplasm</keyword>
<dbReference type="Gene3D" id="3.40.1190.10">
    <property type="entry name" value="Mur-like, catalytic domain"/>
    <property type="match status" value="1"/>
</dbReference>
<dbReference type="Pfam" id="PF01225">
    <property type="entry name" value="Mur_ligase"/>
    <property type="match status" value="1"/>
</dbReference>
<dbReference type="Pfam" id="PF02875">
    <property type="entry name" value="Mur_ligase_C"/>
    <property type="match status" value="1"/>
</dbReference>
<sequence length="463" mass="50741">MLKEGTWVHFIGIGGTGMSGLARVLLQLGYKVSGSDLANTAVTQRLVQEGAKVFKGHKAQNLDQAVELVVVSTAVKNDNPEVIEAREREIKIIHRADLLAELMTMKKGIAIAGSHGKTTTSAMLGLVLEQANFDPAVIVGGEIREFQGNAKWGQGEYLAAEADESDASFLKLKPWLAVITNIEDDHLDHYHSVDAIIESFYEFVNNVSLEGAVILCLDDPTLQEMAKKISHRKVITYAIHNDSDYKIVNPSMTSAGSQGEVFYQGQRLGTMKLSIPGLHNLSNALSVFVVCHQIGMDVEKILKGLANYNGVGRRFQRMGLVRAIEVVDDYAHHPTEVKATLAAAKQINPKRVIAVFQPHRYSRTQAQYQEFGKAFGDADLIIMNEIYPAGEKAIPGVSAELIIKAMPEEMQEKVYYAADLEAALQELLKMAKPGDLILTMGAGNIWNVGLDFLNRLTGKASVR</sequence>
<dbReference type="InterPro" id="IPR005758">
    <property type="entry name" value="UDP-N-AcMur_Ala_ligase_MurC"/>
</dbReference>
<evidence type="ECO:0000256" key="9">
    <source>
        <dbReference type="ARBA" id="ARBA00022960"/>
    </source>
</evidence>
<keyword evidence="5 14" id="KW-0436">Ligase</keyword>
<evidence type="ECO:0000256" key="2">
    <source>
        <dbReference type="ARBA" id="ARBA00004752"/>
    </source>
</evidence>
<keyword evidence="7 14" id="KW-0547">Nucleotide-binding</keyword>
<dbReference type="InterPro" id="IPR036615">
    <property type="entry name" value="Mur_ligase_C_dom_sf"/>
</dbReference>
<comment type="similarity">
    <text evidence="14">Belongs to the MurCDEF family.</text>
</comment>
<dbReference type="GO" id="GO:0005737">
    <property type="term" value="C:cytoplasm"/>
    <property type="evidence" value="ECO:0007669"/>
    <property type="project" value="UniProtKB-SubCell"/>
</dbReference>
<comment type="catalytic activity">
    <reaction evidence="13 14">
        <text>UDP-N-acetyl-alpha-D-muramate + L-alanine + ATP = UDP-N-acetyl-alpha-D-muramoyl-L-alanine + ADP + phosphate + H(+)</text>
        <dbReference type="Rhea" id="RHEA:23372"/>
        <dbReference type="ChEBI" id="CHEBI:15378"/>
        <dbReference type="ChEBI" id="CHEBI:30616"/>
        <dbReference type="ChEBI" id="CHEBI:43474"/>
        <dbReference type="ChEBI" id="CHEBI:57972"/>
        <dbReference type="ChEBI" id="CHEBI:70757"/>
        <dbReference type="ChEBI" id="CHEBI:83898"/>
        <dbReference type="ChEBI" id="CHEBI:456216"/>
        <dbReference type="EC" id="6.3.2.8"/>
    </reaction>
</comment>
<evidence type="ECO:0000313" key="19">
    <source>
        <dbReference type="Proteomes" id="UP000468766"/>
    </source>
</evidence>
<dbReference type="EC" id="6.3.2.8" evidence="3 14"/>
<reference evidence="18 19" key="1">
    <citation type="submission" date="2019-10" db="EMBL/GenBank/DDBJ databases">
        <title>Whole-genome sequence of the extremophile Heliorestis acidaminivorans DSM 24790.</title>
        <authorList>
            <person name="Kyndt J.A."/>
            <person name="Meyer T.E."/>
        </authorList>
    </citation>
    <scope>NUCLEOTIDE SEQUENCE [LARGE SCALE GENOMIC DNA]</scope>
    <source>
        <strain evidence="18 19">DSM 24790</strain>
    </source>
</reference>
<dbReference type="AlphaFoldDB" id="A0A6I0F6V4"/>
<organism evidence="18 19">
    <name type="scientific">Heliorestis acidaminivorans</name>
    <dbReference type="NCBI Taxonomy" id="553427"/>
    <lineage>
        <taxon>Bacteria</taxon>
        <taxon>Bacillati</taxon>
        <taxon>Bacillota</taxon>
        <taxon>Clostridia</taxon>
        <taxon>Eubacteriales</taxon>
        <taxon>Heliobacteriaceae</taxon>
        <taxon>Heliorestis</taxon>
    </lineage>
</organism>
<dbReference type="Proteomes" id="UP000468766">
    <property type="component" value="Unassembled WGS sequence"/>
</dbReference>
<dbReference type="EMBL" id="WBXO01000001">
    <property type="protein sequence ID" value="KAB2954702.1"/>
    <property type="molecule type" value="Genomic_DNA"/>
</dbReference>
<dbReference type="SUPFAM" id="SSF53244">
    <property type="entry name" value="MurD-like peptide ligases, peptide-binding domain"/>
    <property type="match status" value="1"/>
</dbReference>
<dbReference type="PANTHER" id="PTHR43445">
    <property type="entry name" value="UDP-N-ACETYLMURAMATE--L-ALANINE LIGASE-RELATED"/>
    <property type="match status" value="1"/>
</dbReference>
<evidence type="ECO:0000259" key="17">
    <source>
        <dbReference type="Pfam" id="PF08245"/>
    </source>
</evidence>
<name>A0A6I0F6V4_9FIRM</name>
<dbReference type="InterPro" id="IPR004101">
    <property type="entry name" value="Mur_ligase_C"/>
</dbReference>
<feature type="binding site" evidence="14">
    <location>
        <begin position="113"/>
        <end position="119"/>
    </location>
    <ligand>
        <name>ATP</name>
        <dbReference type="ChEBI" id="CHEBI:30616"/>
    </ligand>
</feature>
<dbReference type="GO" id="GO:0009252">
    <property type="term" value="P:peptidoglycan biosynthetic process"/>
    <property type="evidence" value="ECO:0007669"/>
    <property type="project" value="UniProtKB-UniRule"/>
</dbReference>
<keyword evidence="19" id="KW-1185">Reference proteome</keyword>
<dbReference type="InterPro" id="IPR000713">
    <property type="entry name" value="Mur_ligase_N"/>
</dbReference>
<evidence type="ECO:0000256" key="10">
    <source>
        <dbReference type="ARBA" id="ARBA00022984"/>
    </source>
</evidence>
<dbReference type="Gene3D" id="3.90.190.20">
    <property type="entry name" value="Mur ligase, C-terminal domain"/>
    <property type="match status" value="1"/>
</dbReference>
<dbReference type="Pfam" id="PF08245">
    <property type="entry name" value="Mur_ligase_M"/>
    <property type="match status" value="1"/>
</dbReference>
<evidence type="ECO:0000256" key="7">
    <source>
        <dbReference type="ARBA" id="ARBA00022741"/>
    </source>
</evidence>
<dbReference type="GO" id="GO:0008360">
    <property type="term" value="P:regulation of cell shape"/>
    <property type="evidence" value="ECO:0007669"/>
    <property type="project" value="UniProtKB-KW"/>
</dbReference>
<dbReference type="SUPFAM" id="SSF53623">
    <property type="entry name" value="MurD-like peptide ligases, catalytic domain"/>
    <property type="match status" value="1"/>
</dbReference>
<dbReference type="HAMAP" id="MF_00046">
    <property type="entry name" value="MurC"/>
    <property type="match status" value="1"/>
</dbReference>
<keyword evidence="6 14" id="KW-0132">Cell division</keyword>
<keyword evidence="8 14" id="KW-0067">ATP-binding</keyword>
<evidence type="ECO:0000259" key="15">
    <source>
        <dbReference type="Pfam" id="PF01225"/>
    </source>
</evidence>
<evidence type="ECO:0000256" key="12">
    <source>
        <dbReference type="ARBA" id="ARBA00023316"/>
    </source>
</evidence>
<evidence type="ECO:0000256" key="8">
    <source>
        <dbReference type="ARBA" id="ARBA00022840"/>
    </source>
</evidence>
<dbReference type="NCBIfam" id="TIGR01082">
    <property type="entry name" value="murC"/>
    <property type="match status" value="1"/>
</dbReference>
<gene>
    <name evidence="14" type="primary">murC</name>
    <name evidence="18" type="ORF">F9B85_02265</name>
</gene>